<organism evidence="4 5">
    <name type="scientific">Streptomyces levis</name>
    <dbReference type="NCBI Taxonomy" id="285566"/>
    <lineage>
        <taxon>Bacteria</taxon>
        <taxon>Bacillati</taxon>
        <taxon>Actinomycetota</taxon>
        <taxon>Actinomycetes</taxon>
        <taxon>Kitasatosporales</taxon>
        <taxon>Streptomycetaceae</taxon>
        <taxon>Streptomyces</taxon>
    </lineage>
</organism>
<sequence length="174" mass="18561">MAIPLRNQAADAQDPGKHATLHYGVAWAEGTARSVDARRALHAVLAHAARTGRTHMPAPTVQDAELAISELVTNAVKHAPGPCGMALRLSGDHLAITVWDTSPGRPESRTPDPRRFGGHGWRLVHKVSHRVAVAPRAVGKQITAYLRLPPQDIPGPPERTVLPTALAEPMTPGP</sequence>
<dbReference type="SUPFAM" id="SSF55874">
    <property type="entry name" value="ATPase domain of HSP90 chaperone/DNA topoisomerase II/histidine kinase"/>
    <property type="match status" value="1"/>
</dbReference>
<dbReference type="PANTHER" id="PTHR35526:SF3">
    <property type="entry name" value="ANTI-SIGMA-F FACTOR RSBW"/>
    <property type="match status" value="1"/>
</dbReference>
<dbReference type="Proteomes" id="UP001501095">
    <property type="component" value="Unassembled WGS sequence"/>
</dbReference>
<keyword evidence="1" id="KW-0723">Serine/threonine-protein kinase</keyword>
<dbReference type="RefSeq" id="WP_344537592.1">
    <property type="nucleotide sequence ID" value="NZ_BAAATM010000010.1"/>
</dbReference>
<protein>
    <recommendedName>
        <fullName evidence="3">Histidine kinase/HSP90-like ATPase domain-containing protein</fullName>
    </recommendedName>
</protein>
<comment type="caution">
    <text evidence="4">The sequence shown here is derived from an EMBL/GenBank/DDBJ whole genome shotgun (WGS) entry which is preliminary data.</text>
</comment>
<dbReference type="Gene3D" id="3.30.565.10">
    <property type="entry name" value="Histidine kinase-like ATPase, C-terminal domain"/>
    <property type="match status" value="1"/>
</dbReference>
<feature type="region of interest" description="Disordered" evidence="2">
    <location>
        <begin position="149"/>
        <end position="174"/>
    </location>
</feature>
<reference evidence="4 5" key="1">
    <citation type="journal article" date="2019" name="Int. J. Syst. Evol. Microbiol.">
        <title>The Global Catalogue of Microorganisms (GCM) 10K type strain sequencing project: providing services to taxonomists for standard genome sequencing and annotation.</title>
        <authorList>
            <consortium name="The Broad Institute Genomics Platform"/>
            <consortium name="The Broad Institute Genome Sequencing Center for Infectious Disease"/>
            <person name="Wu L."/>
            <person name="Ma J."/>
        </authorList>
    </citation>
    <scope>NUCLEOTIDE SEQUENCE [LARGE SCALE GENOMIC DNA]</scope>
    <source>
        <strain evidence="4 5">JCM 6924</strain>
    </source>
</reference>
<evidence type="ECO:0000256" key="2">
    <source>
        <dbReference type="SAM" id="MobiDB-lite"/>
    </source>
</evidence>
<evidence type="ECO:0000313" key="5">
    <source>
        <dbReference type="Proteomes" id="UP001501095"/>
    </source>
</evidence>
<dbReference type="PANTHER" id="PTHR35526">
    <property type="entry name" value="ANTI-SIGMA-F FACTOR RSBW-RELATED"/>
    <property type="match status" value="1"/>
</dbReference>
<name>A0ABN3NU58_9ACTN</name>
<gene>
    <name evidence="4" type="ORF">GCM10010423_34160</name>
</gene>
<dbReference type="EMBL" id="BAAATM010000010">
    <property type="protein sequence ID" value="GAA2534833.1"/>
    <property type="molecule type" value="Genomic_DNA"/>
</dbReference>
<keyword evidence="5" id="KW-1185">Reference proteome</keyword>
<dbReference type="InterPro" id="IPR050267">
    <property type="entry name" value="Anti-sigma-factor_SerPK"/>
</dbReference>
<evidence type="ECO:0000259" key="3">
    <source>
        <dbReference type="Pfam" id="PF13581"/>
    </source>
</evidence>
<dbReference type="InterPro" id="IPR036890">
    <property type="entry name" value="HATPase_C_sf"/>
</dbReference>
<dbReference type="CDD" id="cd16936">
    <property type="entry name" value="HATPase_RsbW-like"/>
    <property type="match status" value="1"/>
</dbReference>
<evidence type="ECO:0000256" key="1">
    <source>
        <dbReference type="ARBA" id="ARBA00022527"/>
    </source>
</evidence>
<proteinExistence type="predicted"/>
<dbReference type="Pfam" id="PF13581">
    <property type="entry name" value="HATPase_c_2"/>
    <property type="match status" value="1"/>
</dbReference>
<keyword evidence="1" id="KW-0418">Kinase</keyword>
<accession>A0ABN3NU58</accession>
<evidence type="ECO:0000313" key="4">
    <source>
        <dbReference type="EMBL" id="GAA2534833.1"/>
    </source>
</evidence>
<keyword evidence="1" id="KW-0808">Transferase</keyword>
<dbReference type="InterPro" id="IPR003594">
    <property type="entry name" value="HATPase_dom"/>
</dbReference>
<feature type="domain" description="Histidine kinase/HSP90-like ATPase" evidence="3">
    <location>
        <begin position="37"/>
        <end position="144"/>
    </location>
</feature>